<organism evidence="1 2">
    <name type="scientific">Enterobacter cloacae</name>
    <dbReference type="NCBI Taxonomy" id="550"/>
    <lineage>
        <taxon>Bacteria</taxon>
        <taxon>Pseudomonadati</taxon>
        <taxon>Pseudomonadota</taxon>
        <taxon>Gammaproteobacteria</taxon>
        <taxon>Enterobacterales</taxon>
        <taxon>Enterobacteriaceae</taxon>
        <taxon>Enterobacter</taxon>
        <taxon>Enterobacter cloacae complex</taxon>
    </lineage>
</organism>
<reference evidence="1 2" key="1">
    <citation type="submission" date="2018-10" db="EMBL/GenBank/DDBJ databases">
        <title>Transmission dynamics of multidrug resistant bacteria on intensive care unit surfaces.</title>
        <authorList>
            <person name="D'Souza A.W."/>
            <person name="Potter R.F."/>
            <person name="Wallace M."/>
            <person name="Shupe A."/>
            <person name="Patel S."/>
            <person name="Sun S."/>
            <person name="Gul D."/>
            <person name="Kwon J.H."/>
            <person name="Andleeb S."/>
            <person name="Burnham C.-A.D."/>
            <person name="Dantas G."/>
        </authorList>
    </citation>
    <scope>NUCLEOTIDE SEQUENCE [LARGE SCALE GENOMIC DNA]</scope>
    <source>
        <strain evidence="1 2">EC_073</strain>
    </source>
</reference>
<proteinExistence type="predicted"/>
<comment type="caution">
    <text evidence="1">The sequence shown here is derived from an EMBL/GenBank/DDBJ whole genome shotgun (WGS) entry which is preliminary data.</text>
</comment>
<name>A0A427KFE2_ENTCL</name>
<protein>
    <submittedName>
        <fullName evidence="1">Uncharacterized protein</fullName>
    </submittedName>
</protein>
<sequence length="100" mass="11791">METNKKDVICEYALNSLGDIASFARFVSYAEDLSQLDELFENNKDKEDYEQIWFELEIINALALSQWETEGCPSDWKKQWEFGYKQDASHIMDELLNLLK</sequence>
<accession>A0A427KFE2</accession>
<dbReference type="EMBL" id="RHWT01000046">
    <property type="protein sequence ID" value="RSB26349.1"/>
    <property type="molecule type" value="Genomic_DNA"/>
</dbReference>
<gene>
    <name evidence="1" type="ORF">EGK68_22805</name>
</gene>
<dbReference type="AlphaFoldDB" id="A0A427KFE2"/>
<dbReference type="RefSeq" id="WP_014833360.1">
    <property type="nucleotide sequence ID" value="NZ_CABGZE010000003.1"/>
</dbReference>
<evidence type="ECO:0000313" key="2">
    <source>
        <dbReference type="Proteomes" id="UP000275321"/>
    </source>
</evidence>
<evidence type="ECO:0000313" key="1">
    <source>
        <dbReference type="EMBL" id="RSB26349.1"/>
    </source>
</evidence>
<dbReference type="Proteomes" id="UP000275321">
    <property type="component" value="Unassembled WGS sequence"/>
</dbReference>